<evidence type="ECO:0000256" key="2">
    <source>
        <dbReference type="ARBA" id="ARBA00010727"/>
    </source>
</evidence>
<name>A0A9P7K5V9_9AGAR</name>
<dbReference type="GO" id="GO:0003682">
    <property type="term" value="F:chromatin binding"/>
    <property type="evidence" value="ECO:0007669"/>
    <property type="project" value="TreeGrafter"/>
</dbReference>
<dbReference type="Pfam" id="PF02724">
    <property type="entry name" value="CDC45"/>
    <property type="match status" value="1"/>
</dbReference>
<evidence type="ECO:0000256" key="1">
    <source>
        <dbReference type="ARBA" id="ARBA00004123"/>
    </source>
</evidence>
<evidence type="ECO:0000256" key="4">
    <source>
        <dbReference type="ARBA" id="ARBA00023242"/>
    </source>
</evidence>
<protein>
    <recommendedName>
        <fullName evidence="9">CDC45-like protein</fullName>
    </recommendedName>
</protein>
<dbReference type="GO" id="GO:0000727">
    <property type="term" value="P:double-strand break repair via break-induced replication"/>
    <property type="evidence" value="ECO:0007669"/>
    <property type="project" value="TreeGrafter"/>
</dbReference>
<gene>
    <name evidence="7" type="ORF">H0H81_001543</name>
</gene>
<comment type="subcellular location">
    <subcellularLocation>
        <location evidence="1">Nucleus</location>
    </subcellularLocation>
</comment>
<evidence type="ECO:0000256" key="6">
    <source>
        <dbReference type="SAM" id="MobiDB-lite"/>
    </source>
</evidence>
<proteinExistence type="inferred from homology"/>
<reference evidence="7" key="2">
    <citation type="submission" date="2021-10" db="EMBL/GenBank/DDBJ databases">
        <title>Phylogenomics reveals ancestral predisposition of the termite-cultivated fungus Termitomyces towards a domesticated lifestyle.</title>
        <authorList>
            <person name="Auxier B."/>
            <person name="Grum-Grzhimaylo A."/>
            <person name="Cardenas M.E."/>
            <person name="Lodge J.D."/>
            <person name="Laessoe T."/>
            <person name="Pedersen O."/>
            <person name="Smith M.E."/>
            <person name="Kuyper T.W."/>
            <person name="Franco-Molano E.A."/>
            <person name="Baroni T.J."/>
            <person name="Aanen D.K."/>
        </authorList>
    </citation>
    <scope>NUCLEOTIDE SEQUENCE</scope>
    <source>
        <strain evidence="7">D49</strain>
    </source>
</reference>
<comment type="similarity">
    <text evidence="2">Belongs to the CDC45 family.</text>
</comment>
<feature type="region of interest" description="Disordered" evidence="6">
    <location>
        <begin position="165"/>
        <end position="224"/>
    </location>
</feature>
<evidence type="ECO:0000313" key="7">
    <source>
        <dbReference type="EMBL" id="KAG5638158.1"/>
    </source>
</evidence>
<evidence type="ECO:0000256" key="3">
    <source>
        <dbReference type="ARBA" id="ARBA00022705"/>
    </source>
</evidence>
<dbReference type="GO" id="GO:0006270">
    <property type="term" value="P:DNA replication initiation"/>
    <property type="evidence" value="ECO:0007669"/>
    <property type="project" value="InterPro"/>
</dbReference>
<comment type="caution">
    <text evidence="7">The sequence shown here is derived from an EMBL/GenBank/DDBJ whole genome shotgun (WGS) entry which is preliminary data.</text>
</comment>
<dbReference type="PANTHER" id="PTHR10507">
    <property type="entry name" value="CDC45-RELATED PROTEIN"/>
    <property type="match status" value="1"/>
</dbReference>
<dbReference type="InterPro" id="IPR003874">
    <property type="entry name" value="CDC45"/>
</dbReference>
<sequence>MGYIPPPQLATPPRPSYAQAYAKILSHFRATPLSSASSVIILVAPDVDALCAARMLGNLLTQDDVIHRIIPVPGFDELEDIKQEALNNTELHTIIMFNLGGLLDLATQSWFGDAHPNLTVHVIDSSRPLHLGNLFLAEQVTVWDDGEAEHLQELRKSFEVITFEPNYQSDDDDSEDEEYPEEDEGDDYSERDVTSGKRRSLGDGDSKPVKRRRTSRDRVPKMTREEYIQHQERVNKYFLSGTSYGQSASGTIYILATVLERVDNDLLWFAILGLTHQYTTSRISRESYDTYQTIYHDEVSRLNPPPPNGALASLNPDDTSVRASDELRFMLFRHWNLYDAMFHSSYVASKLGIWKERGRKRLTGLLAKMGFSILQTQQPYSHMDLDLKKDLLQKLNDVAPEYGLVELSYPSFARCNGYRSHPLSAADAVEGISALMDVASGVKMEVEIEGARNGGEWFGGDRIWECNAGREVVRRRDEERQRAVQENREDVDRAGREDTEDVVSTREAQWWIKNFWIAFDALNE</sequence>
<feature type="compositionally biased region" description="Acidic residues" evidence="6">
    <location>
        <begin position="169"/>
        <end position="187"/>
    </location>
</feature>
<accession>A0A9P7K5V9</accession>
<dbReference type="GO" id="GO:0031261">
    <property type="term" value="C:DNA replication preinitiation complex"/>
    <property type="evidence" value="ECO:0007669"/>
    <property type="project" value="TreeGrafter"/>
</dbReference>
<dbReference type="AlphaFoldDB" id="A0A9P7K5V9"/>
<dbReference type="GO" id="GO:1902977">
    <property type="term" value="P:mitotic DNA replication preinitiation complex assembly"/>
    <property type="evidence" value="ECO:0007669"/>
    <property type="project" value="TreeGrafter"/>
</dbReference>
<keyword evidence="5" id="KW-0131">Cell cycle</keyword>
<keyword evidence="4" id="KW-0539">Nucleus</keyword>
<feature type="compositionally biased region" description="Basic and acidic residues" evidence="6">
    <location>
        <begin position="188"/>
        <end position="208"/>
    </location>
</feature>
<dbReference type="OrthoDB" id="10258882at2759"/>
<keyword evidence="8" id="KW-1185">Reference proteome</keyword>
<evidence type="ECO:0000313" key="8">
    <source>
        <dbReference type="Proteomes" id="UP000717328"/>
    </source>
</evidence>
<evidence type="ECO:0000256" key="5">
    <source>
        <dbReference type="ARBA" id="ARBA00023306"/>
    </source>
</evidence>
<dbReference type="EMBL" id="JABCKI010005778">
    <property type="protein sequence ID" value="KAG5638158.1"/>
    <property type="molecule type" value="Genomic_DNA"/>
</dbReference>
<dbReference type="PANTHER" id="PTHR10507:SF0">
    <property type="entry name" value="CELL DIVISION CONTROL PROTEIN 45 HOMOLOG"/>
    <property type="match status" value="1"/>
</dbReference>
<organism evidence="7 8">
    <name type="scientific">Sphagnurus paluster</name>
    <dbReference type="NCBI Taxonomy" id="117069"/>
    <lineage>
        <taxon>Eukaryota</taxon>
        <taxon>Fungi</taxon>
        <taxon>Dikarya</taxon>
        <taxon>Basidiomycota</taxon>
        <taxon>Agaricomycotina</taxon>
        <taxon>Agaricomycetes</taxon>
        <taxon>Agaricomycetidae</taxon>
        <taxon>Agaricales</taxon>
        <taxon>Tricholomatineae</taxon>
        <taxon>Lyophyllaceae</taxon>
        <taxon>Sphagnurus</taxon>
    </lineage>
</organism>
<keyword evidence="3" id="KW-0235">DNA replication</keyword>
<dbReference type="Proteomes" id="UP000717328">
    <property type="component" value="Unassembled WGS sequence"/>
</dbReference>
<evidence type="ECO:0008006" key="9">
    <source>
        <dbReference type="Google" id="ProtNLM"/>
    </source>
</evidence>
<dbReference type="GO" id="GO:0003688">
    <property type="term" value="F:DNA replication origin binding"/>
    <property type="evidence" value="ECO:0007669"/>
    <property type="project" value="TreeGrafter"/>
</dbReference>
<dbReference type="GO" id="GO:0003697">
    <property type="term" value="F:single-stranded DNA binding"/>
    <property type="evidence" value="ECO:0007669"/>
    <property type="project" value="TreeGrafter"/>
</dbReference>
<reference evidence="7" key="1">
    <citation type="submission" date="2021-02" db="EMBL/GenBank/DDBJ databases">
        <authorList>
            <person name="Nieuwenhuis M."/>
            <person name="Van De Peppel L.J.J."/>
        </authorList>
    </citation>
    <scope>NUCLEOTIDE SEQUENCE</scope>
    <source>
        <strain evidence="7">D49</strain>
    </source>
</reference>